<sequence>MARSDGSGSLLQASTDSLAPLGSAGHDHDQLERDAHVDFPGKSKKTYEITRGPKKEKEREAWLCLVARLLDRDHLVTGECEGREKPLECVGTTHLSRGKEETRLEH</sequence>
<evidence type="ECO:0000313" key="2">
    <source>
        <dbReference type="EMBL" id="OWM84221.1"/>
    </source>
</evidence>
<comment type="caution">
    <text evidence="2">The sequence shown here is derived from an EMBL/GenBank/DDBJ whole genome shotgun (WGS) entry which is preliminary data.</text>
</comment>
<reference evidence="4" key="1">
    <citation type="journal article" date="2017" name="Plant J.">
        <title>The pomegranate (Punica granatum L.) genome and the genomics of punicalagin biosynthesis.</title>
        <authorList>
            <person name="Qin G."/>
            <person name="Xu C."/>
            <person name="Ming R."/>
            <person name="Tang H."/>
            <person name="Guyot R."/>
            <person name="Kramer E.M."/>
            <person name="Hu Y."/>
            <person name="Yi X."/>
            <person name="Qi Y."/>
            <person name="Xu X."/>
            <person name="Gao Z."/>
            <person name="Pan H."/>
            <person name="Jian J."/>
            <person name="Tian Y."/>
            <person name="Yue Z."/>
            <person name="Xu Y."/>
        </authorList>
    </citation>
    <scope>NUCLEOTIDE SEQUENCE [LARGE SCALE GENOMIC DNA]</scope>
    <source>
        <strain evidence="4">cv. Dabenzi</strain>
    </source>
</reference>
<evidence type="ECO:0000313" key="5">
    <source>
        <dbReference type="Proteomes" id="UP000233551"/>
    </source>
</evidence>
<dbReference type="EMBL" id="PGOL01005704">
    <property type="protein sequence ID" value="PKI34772.1"/>
    <property type="molecule type" value="Genomic_DNA"/>
</dbReference>
<feature type="region of interest" description="Disordered" evidence="1">
    <location>
        <begin position="1"/>
        <end position="53"/>
    </location>
</feature>
<reference evidence="3 5" key="3">
    <citation type="submission" date="2017-11" db="EMBL/GenBank/DDBJ databases">
        <title>De-novo sequencing of pomegranate (Punica granatum L.) genome.</title>
        <authorList>
            <person name="Akparov Z."/>
            <person name="Amiraslanov A."/>
            <person name="Hajiyeva S."/>
            <person name="Abbasov M."/>
            <person name="Kaur K."/>
            <person name="Hamwieh A."/>
            <person name="Solovyev V."/>
            <person name="Salamov A."/>
            <person name="Braich B."/>
            <person name="Kosarev P."/>
            <person name="Mahmoud A."/>
            <person name="Hajiyev E."/>
            <person name="Babayeva S."/>
            <person name="Izzatullayeva V."/>
            <person name="Mammadov A."/>
            <person name="Mammadov A."/>
            <person name="Sharifova S."/>
            <person name="Ojaghi J."/>
            <person name="Eynullazada K."/>
            <person name="Bayramov B."/>
            <person name="Abdulazimova A."/>
            <person name="Shahmuradov I."/>
        </authorList>
    </citation>
    <scope>NUCLEOTIDE SEQUENCE [LARGE SCALE GENOMIC DNA]</scope>
    <source>
        <strain evidence="3">AG2017</strain>
        <strain evidence="5">cv. AG2017</strain>
        <tissue evidence="3">Leaf</tissue>
    </source>
</reference>
<dbReference type="EMBL" id="MTKT01001770">
    <property type="protein sequence ID" value="OWM84221.1"/>
    <property type="molecule type" value="Genomic_DNA"/>
</dbReference>
<name>A0A218XID2_PUNGR</name>
<organism evidence="2 4">
    <name type="scientific">Punica granatum</name>
    <name type="common">Pomegranate</name>
    <dbReference type="NCBI Taxonomy" id="22663"/>
    <lineage>
        <taxon>Eukaryota</taxon>
        <taxon>Viridiplantae</taxon>
        <taxon>Streptophyta</taxon>
        <taxon>Embryophyta</taxon>
        <taxon>Tracheophyta</taxon>
        <taxon>Spermatophyta</taxon>
        <taxon>Magnoliopsida</taxon>
        <taxon>eudicotyledons</taxon>
        <taxon>Gunneridae</taxon>
        <taxon>Pentapetalae</taxon>
        <taxon>rosids</taxon>
        <taxon>malvids</taxon>
        <taxon>Myrtales</taxon>
        <taxon>Lythraceae</taxon>
        <taxon>Punica</taxon>
    </lineage>
</organism>
<feature type="compositionally biased region" description="Polar residues" evidence="1">
    <location>
        <begin position="1"/>
        <end position="17"/>
    </location>
</feature>
<dbReference type="Proteomes" id="UP000197138">
    <property type="component" value="Unassembled WGS sequence"/>
</dbReference>
<protein>
    <submittedName>
        <fullName evidence="2">Uncharacterized protein</fullName>
    </submittedName>
</protein>
<gene>
    <name evidence="2" type="ORF">CDL15_Pgr011606</name>
    <name evidence="3" type="ORF">CRG98_044839</name>
</gene>
<evidence type="ECO:0000313" key="3">
    <source>
        <dbReference type="EMBL" id="PKI34772.1"/>
    </source>
</evidence>
<evidence type="ECO:0000313" key="4">
    <source>
        <dbReference type="Proteomes" id="UP000197138"/>
    </source>
</evidence>
<keyword evidence="5" id="KW-1185">Reference proteome</keyword>
<dbReference type="AlphaFoldDB" id="A0A218XID2"/>
<feature type="compositionally biased region" description="Basic and acidic residues" evidence="1">
    <location>
        <begin position="25"/>
        <end position="53"/>
    </location>
</feature>
<reference evidence="2" key="2">
    <citation type="submission" date="2017-06" db="EMBL/GenBank/DDBJ databases">
        <title>The pomegranate genome and the genomics of punicalagin biosynthesis.</title>
        <authorList>
            <person name="Xu C."/>
        </authorList>
    </citation>
    <scope>NUCLEOTIDE SEQUENCE [LARGE SCALE GENOMIC DNA]</scope>
    <source>
        <tissue evidence="2">Fresh leaf</tissue>
    </source>
</reference>
<proteinExistence type="predicted"/>
<dbReference type="Proteomes" id="UP000233551">
    <property type="component" value="Unassembled WGS sequence"/>
</dbReference>
<evidence type="ECO:0000256" key="1">
    <source>
        <dbReference type="SAM" id="MobiDB-lite"/>
    </source>
</evidence>
<accession>A0A218XID2</accession>